<accession>A0A6B0VHC8</accession>
<dbReference type="EMBL" id="GIFC01018932">
    <property type="protein sequence ID" value="MXV01016.1"/>
    <property type="molecule type" value="Transcribed_RNA"/>
</dbReference>
<evidence type="ECO:0000259" key="5">
    <source>
        <dbReference type="Pfam" id="PF20682"/>
    </source>
</evidence>
<feature type="transmembrane region" description="Helical" evidence="2">
    <location>
        <begin position="545"/>
        <end position="573"/>
    </location>
</feature>
<feature type="domain" description="Structural glycoprotein Gn nairovirus" evidence="6">
    <location>
        <begin position="378"/>
        <end position="693"/>
    </location>
</feature>
<evidence type="ECO:0000256" key="3">
    <source>
        <dbReference type="SAM" id="SignalP"/>
    </source>
</evidence>
<keyword evidence="2" id="KW-1133">Transmembrane helix</keyword>
<sequence>MVKARAILVAIALTLVCTGSLGEDARANVSSTSTSIPNSTASTKAPNPTTTALNGTRQRGQRNRTREQVSSLGANSQGGGPNVDTIKWIANLYSKHYESFKRKLSRSVLSGTADLARWADGVFGFSGNLSRSDRVSSLLLRAIDPRIAEVVEIQRTVGRVSDLVASYSYVPTFRYVGRKIYDVDEEGVLHIANHSMARDLVAVVLYPRENGPYVPLDFIREGCDDPHDCCDGNLKDADPYNLRSENIKIVTPLKSKYLGIAYLTGYLGIDVRGCKLSAEMHGRMYQMDPTSVEQLDTVTEDKLYPIIHLFIDKTDPGESCEIALCNLQPTGPEDGKVPLKKTRKQLIRIKLGSTTNQRRKRSTQQVQPFAARPHKNLCNQPSHILGIQQYRLHTESHSNPNPKTSICNGTLISGKDLTGVPGCYVVSVAKVYHSCKTNANDSRQQKGKCMVDTKLVSCEQSSRCFKVRVNDTAFIKIKADGYHSVVKCQEQCLVPSPDNSQVIVTCPDGEDLVLHSNKVEIDCPLADYIGKPAHYVCRATYRPRLLYFLIIWLAFGYTIGRICFALLLSFIWLSNRVLRAVCYRLDSRKDYCCGCGEYVDHTIRWARHYACNSGTCPYCSKMSSISRLKEHVSSCNSRDRERAEDDKVIDIALVPCFMRKSERFIHSMAKTLSRAQWFVVLAVLSYVLFHPVSALTSKNRGQDLWEKSMIELETCQSYCIFLEDECTCPAVNVEKLGQGAHKISKRSAIPRVSKSAPRDLDVEAEWGTVHIESSYRPAIGGNHISLSWASQSQSGTKITVSGKSEAILQLSPRTGLMWSITSPDSSESRNLFVSILDFTQEYETQFQYLTSNRKIGTWMHGVCTGNCPNKCGCTTPSCNHQKWDNSRNWRCNPTWCLNIGGCTCCGADVDKPFQNWIVTKWNSEYVKTSVIACVEFEHGSRQCETVDAGTTITLDGISVSFSGVSGTSSILPKELALVHKKPGDHEDFDLTKVEGIIDGSDLCKLQSCTHGPAGDFQVYNLDSLVDNDFTTMKFWKVKNSELRKEWMSWQGTVLQYYCNPGKWPTCTMSGSVEDNSGAFENVWNRSPKLHKTHYFQSEKLKIEKGVPTLTLRGRPLQGGGQITAFLEVAGLELQSKNTKPSGVQLHISMCEGCYGCATGITCSISIRLDTPESFGLHITSLTPGVIPSETTLSCSSGQVNDFRIRLFSSDSEPRICLRVREAPESNQDAKSCLEVKLQPPDEVVLEHRSVLTSTSNSTCPDGYLSCFGQNISSFFTGIGSLLASLFGTWWKGLLIIIPFLVIVLLLIFCGPNLMMLFRICLTGKKASQDRRIYYESGKKEFEKYKSYLREEEMLMRKGRGKDN</sequence>
<feature type="signal peptide" evidence="3">
    <location>
        <begin position="1"/>
        <end position="22"/>
    </location>
</feature>
<keyword evidence="2" id="KW-0472">Membrane</keyword>
<keyword evidence="2" id="KW-0812">Transmembrane</keyword>
<feature type="transmembrane region" description="Helical" evidence="2">
    <location>
        <begin position="671"/>
        <end position="689"/>
    </location>
</feature>
<name>A0A6B0VHC8_IXORI</name>
<proteinExistence type="predicted"/>
<feature type="transmembrane region" description="Helical" evidence="2">
    <location>
        <begin position="1289"/>
        <end position="1309"/>
    </location>
</feature>
<dbReference type="InterPro" id="IPR048801">
    <property type="entry name" value="Gn_nairovirus"/>
</dbReference>
<dbReference type="InterPro" id="IPR048791">
    <property type="entry name" value="Gc_C_bunya"/>
</dbReference>
<feature type="compositionally biased region" description="Polar residues" evidence="1">
    <location>
        <begin position="29"/>
        <end position="53"/>
    </location>
</feature>
<evidence type="ECO:0000256" key="1">
    <source>
        <dbReference type="SAM" id="MobiDB-lite"/>
    </source>
</evidence>
<dbReference type="Pfam" id="PF01561">
    <property type="entry name" value="Hanta_Gc_N"/>
    <property type="match status" value="1"/>
</dbReference>
<reference evidence="7" key="1">
    <citation type="submission" date="2019-12" db="EMBL/GenBank/DDBJ databases">
        <title>An insight into the sialome of adult female Ixodes ricinus ticks feeding for 6 days.</title>
        <authorList>
            <person name="Perner J."/>
            <person name="Ribeiro J.M.C."/>
        </authorList>
    </citation>
    <scope>NUCLEOTIDE SEQUENCE</scope>
    <source>
        <strain evidence="7">Semi-engorged</strain>
        <tissue evidence="7">Salivary glands</tissue>
    </source>
</reference>
<dbReference type="Gene3D" id="1.10.8.1320">
    <property type="match status" value="1"/>
</dbReference>
<keyword evidence="3" id="KW-0732">Signal</keyword>
<feature type="chain" id="PRO_5025675921" evidence="3">
    <location>
        <begin position="23"/>
        <end position="1363"/>
    </location>
</feature>
<feature type="domain" description="Glycoprotein Gc C-terminal bunyavirales" evidence="5">
    <location>
        <begin position="1110"/>
        <end position="1322"/>
    </location>
</feature>
<dbReference type="Pfam" id="PF20726">
    <property type="entry name" value="Nairovirus_Gn"/>
    <property type="match status" value="1"/>
</dbReference>
<feature type="region of interest" description="Disordered" evidence="1">
    <location>
        <begin position="29"/>
        <end position="78"/>
    </location>
</feature>
<dbReference type="InterPro" id="IPR002532">
    <property type="entry name" value="Hanta_Gc_N"/>
</dbReference>
<dbReference type="Pfam" id="PF20682">
    <property type="entry name" value="Hanta_Gc_C"/>
    <property type="match status" value="1"/>
</dbReference>
<protein>
    <submittedName>
        <fullName evidence="7">Putative glycoprotein</fullName>
    </submittedName>
</protein>
<organism evidence="7">
    <name type="scientific">Ixodes ricinus</name>
    <name type="common">Common tick</name>
    <name type="synonym">Acarus ricinus</name>
    <dbReference type="NCBI Taxonomy" id="34613"/>
    <lineage>
        <taxon>Eukaryota</taxon>
        <taxon>Metazoa</taxon>
        <taxon>Ecdysozoa</taxon>
        <taxon>Arthropoda</taxon>
        <taxon>Chelicerata</taxon>
        <taxon>Arachnida</taxon>
        <taxon>Acari</taxon>
        <taxon>Parasitiformes</taxon>
        <taxon>Ixodida</taxon>
        <taxon>Ixodoidea</taxon>
        <taxon>Ixodidae</taxon>
        <taxon>Ixodinae</taxon>
        <taxon>Ixodes</taxon>
    </lineage>
</organism>
<feature type="domain" description="Hantavirus glycoprotein Gc N-terminal" evidence="4">
    <location>
        <begin position="783"/>
        <end position="1093"/>
    </location>
</feature>
<evidence type="ECO:0000259" key="6">
    <source>
        <dbReference type="Pfam" id="PF20726"/>
    </source>
</evidence>
<evidence type="ECO:0000256" key="2">
    <source>
        <dbReference type="SAM" id="Phobius"/>
    </source>
</evidence>
<evidence type="ECO:0000313" key="7">
    <source>
        <dbReference type="EMBL" id="MXV01016.1"/>
    </source>
</evidence>
<evidence type="ECO:0000259" key="4">
    <source>
        <dbReference type="Pfam" id="PF01561"/>
    </source>
</evidence>